<dbReference type="PROSITE" id="PS51318">
    <property type="entry name" value="TAT"/>
    <property type="match status" value="1"/>
</dbReference>
<feature type="region of interest" description="Disordered" evidence="4">
    <location>
        <begin position="416"/>
        <end position="470"/>
    </location>
</feature>
<accession>A0ABU3K2V7</accession>
<keyword evidence="1" id="KW-0479">Metal-binding</keyword>
<dbReference type="CDD" id="cd13874">
    <property type="entry name" value="CuRO_2_CopA"/>
    <property type="match status" value="1"/>
</dbReference>
<feature type="compositionally biased region" description="Polar residues" evidence="4">
    <location>
        <begin position="453"/>
        <end position="468"/>
    </location>
</feature>
<dbReference type="EMBL" id="JAQOUE010000001">
    <property type="protein sequence ID" value="MDT7040722.1"/>
    <property type="molecule type" value="Genomic_DNA"/>
</dbReference>
<dbReference type="InterPro" id="IPR045087">
    <property type="entry name" value="Cu-oxidase_fam"/>
</dbReference>
<dbReference type="InterPro" id="IPR034282">
    <property type="entry name" value="CuRO_2_CopA"/>
</dbReference>
<dbReference type="InterPro" id="IPR006311">
    <property type="entry name" value="TAT_signal"/>
</dbReference>
<feature type="compositionally biased region" description="Basic and acidic residues" evidence="4">
    <location>
        <begin position="421"/>
        <end position="434"/>
    </location>
</feature>
<gene>
    <name evidence="8" type="ORF">PPG34_00060</name>
</gene>
<dbReference type="NCBIfam" id="TIGR01480">
    <property type="entry name" value="copper_res_A"/>
    <property type="match status" value="1"/>
</dbReference>
<dbReference type="PANTHER" id="PTHR11709:SF394">
    <property type="entry name" value="FI03373P-RELATED"/>
    <property type="match status" value="1"/>
</dbReference>
<dbReference type="InterPro" id="IPR002355">
    <property type="entry name" value="Cu_oxidase_Cu_BS"/>
</dbReference>
<dbReference type="Pfam" id="PF07732">
    <property type="entry name" value="Cu-oxidase_3"/>
    <property type="match status" value="1"/>
</dbReference>
<organism evidence="8 9">
    <name type="scientific">Candidatus Nitronereus thalassa</name>
    <dbReference type="NCBI Taxonomy" id="3020898"/>
    <lineage>
        <taxon>Bacteria</taxon>
        <taxon>Pseudomonadati</taxon>
        <taxon>Nitrospirota</taxon>
        <taxon>Nitrospiria</taxon>
        <taxon>Nitrospirales</taxon>
        <taxon>Nitrospiraceae</taxon>
        <taxon>Candidatus Nitronereus</taxon>
    </lineage>
</organism>
<dbReference type="InterPro" id="IPR033138">
    <property type="entry name" value="Cu_oxidase_CS"/>
</dbReference>
<evidence type="ECO:0000313" key="9">
    <source>
        <dbReference type="Proteomes" id="UP001250932"/>
    </source>
</evidence>
<keyword evidence="9" id="KW-1185">Reference proteome</keyword>
<feature type="region of interest" description="Disordered" evidence="4">
    <location>
        <begin position="389"/>
        <end position="408"/>
    </location>
</feature>
<feature type="domain" description="Plastocyanin-like" evidence="5">
    <location>
        <begin position="247"/>
        <end position="339"/>
    </location>
</feature>
<dbReference type="Gene3D" id="2.60.40.420">
    <property type="entry name" value="Cupredoxins - blue copper proteins"/>
    <property type="match status" value="3"/>
</dbReference>
<dbReference type="CDD" id="cd13896">
    <property type="entry name" value="CuRO_3_CopA"/>
    <property type="match status" value="1"/>
</dbReference>
<keyword evidence="3" id="KW-0186">Copper</keyword>
<dbReference type="PROSITE" id="PS00080">
    <property type="entry name" value="MULTICOPPER_OXIDASE2"/>
    <property type="match status" value="1"/>
</dbReference>
<evidence type="ECO:0000313" key="8">
    <source>
        <dbReference type="EMBL" id="MDT7040722.1"/>
    </source>
</evidence>
<proteinExistence type="predicted"/>
<dbReference type="SUPFAM" id="SSF49503">
    <property type="entry name" value="Cupredoxins"/>
    <property type="match status" value="3"/>
</dbReference>
<sequence>MSNQNNVVTRRTLLQGIGALGLTTAMARLIPSYVWASGTRATLPSQLDGNVMHLTIAETPFQIGERTGIAKTINGTLPGPLLRLQEGQPIRLNVTNRLREDTSIHWHGLILPPDMDGVPGVSFAGIKPASTFSYNYPVQQNGTYWYHSHSGGQEQSGVYGPIIIDPIEPEPFHYDRDYVVVLSDWTFESPEAVFSKLKKLSNYYNFQKRTAYEFLSDVGRLGLWPALQNYLMWDGMRMDPTDFADVTGYAYTYLMNGLSPSGNWTGLFRPGERVRLRFIAAGAMTFFDVRIPGVKMTVVQADGQNVQPVVVDEFRIGPAETYDVIVEPTEARAYTLFAETLDRSGYARGTLAPRAGMTGPLPERRPRPLRTMADMGMVMEGMNMGSMDMSSMSKPTHDGGSHSTHQEMGMHGNQAIQHMPDMPHKSARGSDDPQHGTIPGSTPVRHGPDHHGTGNQSVAEYSWNQSGNPGRGLDNSEWRVLVYTDLKSLEPYPDQREPQREIELHLTGHMERYMWSFDGKKYSDAKEPIHFRYGERLRLTFINDTMMEHPLHLHGMWMHLENGTGAYLPRKHTVVVKPAERVSVAITADAPGRWAFHCHLLLHMEAGMFRIVEVTSQEAEVQS</sequence>
<dbReference type="InterPro" id="IPR006376">
    <property type="entry name" value="Cu-R_CopA"/>
</dbReference>
<name>A0ABU3K2V7_9BACT</name>
<dbReference type="InterPro" id="IPR034279">
    <property type="entry name" value="CuRO_3_CopA"/>
</dbReference>
<feature type="domain" description="Plastocyanin-like" evidence="6">
    <location>
        <begin position="496"/>
        <end position="616"/>
    </location>
</feature>
<evidence type="ECO:0000256" key="2">
    <source>
        <dbReference type="ARBA" id="ARBA00023002"/>
    </source>
</evidence>
<dbReference type="InterPro" id="IPR011706">
    <property type="entry name" value="Cu-oxidase_C"/>
</dbReference>
<dbReference type="PROSITE" id="PS00079">
    <property type="entry name" value="MULTICOPPER_OXIDASE1"/>
    <property type="match status" value="1"/>
</dbReference>
<feature type="domain" description="Plastocyanin-like" evidence="7">
    <location>
        <begin position="69"/>
        <end position="166"/>
    </location>
</feature>
<evidence type="ECO:0000256" key="3">
    <source>
        <dbReference type="ARBA" id="ARBA00023008"/>
    </source>
</evidence>
<keyword evidence="2" id="KW-0560">Oxidoreductase</keyword>
<reference evidence="8 9" key="1">
    <citation type="journal article" date="2023" name="ISME J.">
        <title>Cultivation and genomic characterization of novel and ubiquitous marine nitrite-oxidizing bacteria from the Nitrospirales.</title>
        <authorList>
            <person name="Mueller A.J."/>
            <person name="Daebeler A."/>
            <person name="Herbold C.W."/>
            <person name="Kirkegaard R.H."/>
            <person name="Daims H."/>
        </authorList>
    </citation>
    <scope>NUCLEOTIDE SEQUENCE [LARGE SCALE GENOMIC DNA]</scope>
    <source>
        <strain evidence="8 9">EB</strain>
    </source>
</reference>
<evidence type="ECO:0000259" key="6">
    <source>
        <dbReference type="Pfam" id="PF07731"/>
    </source>
</evidence>
<evidence type="ECO:0000259" key="7">
    <source>
        <dbReference type="Pfam" id="PF07732"/>
    </source>
</evidence>
<dbReference type="Pfam" id="PF00394">
    <property type="entry name" value="Cu-oxidase"/>
    <property type="match status" value="1"/>
</dbReference>
<dbReference type="Proteomes" id="UP001250932">
    <property type="component" value="Unassembled WGS sequence"/>
</dbReference>
<dbReference type="PANTHER" id="PTHR11709">
    <property type="entry name" value="MULTI-COPPER OXIDASE"/>
    <property type="match status" value="1"/>
</dbReference>
<comment type="caution">
    <text evidence="8">The sequence shown here is derived from an EMBL/GenBank/DDBJ whole genome shotgun (WGS) entry which is preliminary data.</text>
</comment>
<protein>
    <submittedName>
        <fullName evidence="8">Copper resistance system multicopper oxidase</fullName>
    </submittedName>
</protein>
<dbReference type="InterPro" id="IPR008972">
    <property type="entry name" value="Cupredoxin"/>
</dbReference>
<dbReference type="Pfam" id="PF07731">
    <property type="entry name" value="Cu-oxidase_2"/>
    <property type="match status" value="1"/>
</dbReference>
<evidence type="ECO:0000259" key="5">
    <source>
        <dbReference type="Pfam" id="PF00394"/>
    </source>
</evidence>
<evidence type="ECO:0000256" key="4">
    <source>
        <dbReference type="SAM" id="MobiDB-lite"/>
    </source>
</evidence>
<dbReference type="InterPro" id="IPR001117">
    <property type="entry name" value="Cu-oxidase_2nd"/>
</dbReference>
<dbReference type="InterPro" id="IPR011707">
    <property type="entry name" value="Cu-oxidase-like_N"/>
</dbReference>
<evidence type="ECO:0000256" key="1">
    <source>
        <dbReference type="ARBA" id="ARBA00022723"/>
    </source>
</evidence>
<dbReference type="RefSeq" id="WP_313831080.1">
    <property type="nucleotide sequence ID" value="NZ_JAQOUE010000001.1"/>
</dbReference>